<gene>
    <name evidence="1" type="ORF">AFL01nite_18480</name>
</gene>
<dbReference type="EMBL" id="BJZQ01000008">
    <property type="protein sequence ID" value="GEO89521.1"/>
    <property type="molecule type" value="Genomic_DNA"/>
</dbReference>
<comment type="caution">
    <text evidence="1">The sequence shown here is derived from an EMBL/GenBank/DDBJ whole genome shotgun (WGS) entry which is preliminary data.</text>
</comment>
<sequence length="97" mass="10628">MAGRDLAAEFRTLRELLVGVQRVDDHGPILTIEAVVALSESAEVIEGRIHFTDDRAPGRPSRTSDFDYEVRQLAVDGPKDAAELLLINLEEEALAAD</sequence>
<evidence type="ECO:0000313" key="1">
    <source>
        <dbReference type="EMBL" id="GEO89521.1"/>
    </source>
</evidence>
<proteinExistence type="predicted"/>
<dbReference type="Proteomes" id="UP000321769">
    <property type="component" value="Unassembled WGS sequence"/>
</dbReference>
<name>A0A512HVQ0_9ACTN</name>
<dbReference type="AlphaFoldDB" id="A0A512HVQ0"/>
<accession>A0A512HVQ0</accession>
<dbReference type="RefSeq" id="WP_146827399.1">
    <property type="nucleotide sequence ID" value="NZ_BAAAYQ010000001.1"/>
</dbReference>
<evidence type="ECO:0000313" key="2">
    <source>
        <dbReference type="Proteomes" id="UP000321769"/>
    </source>
</evidence>
<organism evidence="1 2">
    <name type="scientific">Aeromicrobium flavum</name>
    <dbReference type="NCBI Taxonomy" id="416568"/>
    <lineage>
        <taxon>Bacteria</taxon>
        <taxon>Bacillati</taxon>
        <taxon>Actinomycetota</taxon>
        <taxon>Actinomycetes</taxon>
        <taxon>Propionibacteriales</taxon>
        <taxon>Nocardioidaceae</taxon>
        <taxon>Aeromicrobium</taxon>
    </lineage>
</organism>
<reference evidence="1 2" key="1">
    <citation type="submission" date="2019-07" db="EMBL/GenBank/DDBJ databases">
        <title>Whole genome shotgun sequence of Aeromicrobium flavum NBRC 107625.</title>
        <authorList>
            <person name="Hosoyama A."/>
            <person name="Uohara A."/>
            <person name="Ohji S."/>
            <person name="Ichikawa N."/>
        </authorList>
    </citation>
    <scope>NUCLEOTIDE SEQUENCE [LARGE SCALE GENOMIC DNA]</scope>
    <source>
        <strain evidence="1 2">NBRC 107625</strain>
    </source>
</reference>
<protein>
    <submittedName>
        <fullName evidence="1">Uncharacterized protein</fullName>
    </submittedName>
</protein>
<keyword evidence="2" id="KW-1185">Reference proteome</keyword>